<feature type="domain" description="Interferon regulatory factor 2-binding protein 1/2-like C3HC4 zinc finger" evidence="6">
    <location>
        <begin position="440"/>
        <end position="519"/>
    </location>
</feature>
<feature type="compositionally biased region" description="Polar residues" evidence="4">
    <location>
        <begin position="1"/>
        <end position="19"/>
    </location>
</feature>
<feature type="domain" description="Interferon regulatory factor 2-binding protein 1/2-like zinc finger" evidence="5">
    <location>
        <begin position="57"/>
        <end position="107"/>
    </location>
</feature>
<dbReference type="EMBL" id="WVUK01000044">
    <property type="protein sequence ID" value="KAF7495922.1"/>
    <property type="molecule type" value="Genomic_DNA"/>
</dbReference>
<feature type="region of interest" description="Disordered" evidence="4">
    <location>
        <begin position="539"/>
        <end position="559"/>
    </location>
</feature>
<evidence type="ECO:0000313" key="7">
    <source>
        <dbReference type="EMBL" id="KAF7495922.1"/>
    </source>
</evidence>
<dbReference type="GO" id="GO:0006357">
    <property type="term" value="P:regulation of transcription by RNA polymerase II"/>
    <property type="evidence" value="ECO:0007669"/>
    <property type="project" value="TreeGrafter"/>
</dbReference>
<accession>A0A834RHL6</accession>
<proteinExistence type="inferred from homology"/>
<reference evidence="7" key="2">
    <citation type="submission" date="2020-01" db="EMBL/GenBank/DDBJ databases">
        <authorList>
            <person name="Korhonen P.K.K."/>
            <person name="Guangxu M.G."/>
            <person name="Wang T.W."/>
            <person name="Stroehlein A.J.S."/>
            <person name="Young N.D."/>
            <person name="Ang C.-S.A."/>
            <person name="Fernando D.W.F."/>
            <person name="Lu H.L."/>
            <person name="Taylor S.T."/>
            <person name="Ehtesham M.E.M."/>
            <person name="Najaraj S.H.N."/>
            <person name="Harsha G.H.G."/>
            <person name="Madugundu A.M."/>
            <person name="Renuse S.R."/>
            <person name="Holt D.H."/>
            <person name="Pandey A.P."/>
            <person name="Papenfuss A.P."/>
            <person name="Gasser R.B.G."/>
            <person name="Fischer K.F."/>
        </authorList>
    </citation>
    <scope>NUCLEOTIDE SEQUENCE</scope>
    <source>
        <strain evidence="7">SSS_KF_BRIS2020</strain>
    </source>
</reference>
<evidence type="ECO:0000259" key="5">
    <source>
        <dbReference type="Pfam" id="PF11261"/>
    </source>
</evidence>
<evidence type="ECO:0000256" key="1">
    <source>
        <dbReference type="ARBA" id="ARBA00004123"/>
    </source>
</evidence>
<protein>
    <submittedName>
        <fullName evidence="7">Interferon regulatory factor 2-binding protein 2</fullName>
    </submittedName>
</protein>
<gene>
    <name evidence="7" type="ORF">SSS_1451</name>
</gene>
<dbReference type="SUPFAM" id="SSF57850">
    <property type="entry name" value="RING/U-box"/>
    <property type="match status" value="1"/>
</dbReference>
<feature type="compositionally biased region" description="Polar residues" evidence="4">
    <location>
        <begin position="197"/>
        <end position="225"/>
    </location>
</feature>
<dbReference type="PANTHER" id="PTHR10816:SF19">
    <property type="entry name" value="PROTEIN INTERACTING WITH TTK69 AND SIN3A, ISOFORM D"/>
    <property type="match status" value="1"/>
</dbReference>
<feature type="compositionally biased region" description="Low complexity" evidence="4">
    <location>
        <begin position="402"/>
        <end position="432"/>
    </location>
</feature>
<dbReference type="Pfam" id="PF25454">
    <property type="entry name" value="zf-C3HC4_IRF-2BP1_2"/>
    <property type="match status" value="1"/>
</dbReference>
<keyword evidence="9" id="KW-1185">Reference proteome</keyword>
<dbReference type="GO" id="GO:0005634">
    <property type="term" value="C:nucleus"/>
    <property type="evidence" value="ECO:0007669"/>
    <property type="project" value="UniProtKB-SubCell"/>
</dbReference>
<feature type="region of interest" description="Disordered" evidence="4">
    <location>
        <begin position="184"/>
        <end position="225"/>
    </location>
</feature>
<dbReference type="OMA" id="GAQMNVP"/>
<reference evidence="9" key="1">
    <citation type="journal article" date="2020" name="PLoS Negl. Trop. Dis.">
        <title>High-quality nuclear genome for Sarcoptes scabiei-A critical resource for a neglected parasite.</title>
        <authorList>
            <person name="Korhonen P.K."/>
            <person name="Gasser R.B."/>
            <person name="Ma G."/>
            <person name="Wang T."/>
            <person name="Stroehlein A.J."/>
            <person name="Young N.D."/>
            <person name="Ang C.S."/>
            <person name="Fernando D.D."/>
            <person name="Lu H.C."/>
            <person name="Taylor S."/>
            <person name="Reynolds S.L."/>
            <person name="Mofiz E."/>
            <person name="Najaraj S.H."/>
            <person name="Gowda H."/>
            <person name="Madugundu A."/>
            <person name="Renuse S."/>
            <person name="Holt D."/>
            <person name="Pandey A."/>
            <person name="Papenfuss A.T."/>
            <person name="Fischer K."/>
        </authorList>
    </citation>
    <scope>NUCLEOTIDE SEQUENCE [LARGE SCALE GENOMIC DNA]</scope>
</reference>
<feature type="compositionally biased region" description="Low complexity" evidence="4">
    <location>
        <begin position="20"/>
        <end position="37"/>
    </location>
</feature>
<dbReference type="InterPro" id="IPR057414">
    <property type="entry name" value="Zf-C3HC4_IRF-2BP1_2"/>
</dbReference>
<evidence type="ECO:0000256" key="3">
    <source>
        <dbReference type="ARBA" id="ARBA00023242"/>
    </source>
</evidence>
<feature type="compositionally biased region" description="Low complexity" evidence="4">
    <location>
        <begin position="539"/>
        <end position="549"/>
    </location>
</feature>
<name>A0A834RHL6_SARSC</name>
<evidence type="ECO:0000259" key="6">
    <source>
        <dbReference type="Pfam" id="PF25454"/>
    </source>
</evidence>
<organism evidence="7">
    <name type="scientific">Sarcoptes scabiei</name>
    <name type="common">Itch mite</name>
    <name type="synonym">Acarus scabiei</name>
    <dbReference type="NCBI Taxonomy" id="52283"/>
    <lineage>
        <taxon>Eukaryota</taxon>
        <taxon>Metazoa</taxon>
        <taxon>Ecdysozoa</taxon>
        <taxon>Arthropoda</taxon>
        <taxon>Chelicerata</taxon>
        <taxon>Arachnida</taxon>
        <taxon>Acari</taxon>
        <taxon>Acariformes</taxon>
        <taxon>Sarcoptiformes</taxon>
        <taxon>Astigmata</taxon>
        <taxon>Psoroptidia</taxon>
        <taxon>Sarcoptoidea</taxon>
        <taxon>Sarcoptidae</taxon>
        <taxon>Sarcoptinae</taxon>
        <taxon>Sarcoptes</taxon>
    </lineage>
</organism>
<comment type="subcellular location">
    <subcellularLocation>
        <location evidence="1">Nucleus</location>
    </subcellularLocation>
</comment>
<feature type="region of interest" description="Disordered" evidence="4">
    <location>
        <begin position="388"/>
        <end position="432"/>
    </location>
</feature>
<comment type="similarity">
    <text evidence="2">Belongs to the IRF2BP family.</text>
</comment>
<evidence type="ECO:0000256" key="2">
    <source>
        <dbReference type="ARBA" id="ARBA00010802"/>
    </source>
</evidence>
<dbReference type="InterPro" id="IPR022750">
    <property type="entry name" value="IRF-2BP1_2-like_Znf"/>
</dbReference>
<reference evidence="8" key="3">
    <citation type="submission" date="2022-06" db="UniProtKB">
        <authorList>
            <consortium name="EnsemblMetazoa"/>
        </authorList>
    </citation>
    <scope>IDENTIFICATION</scope>
</reference>
<evidence type="ECO:0000313" key="8">
    <source>
        <dbReference type="EnsemblMetazoa" id="KAF7495922.1"/>
    </source>
</evidence>
<dbReference type="OrthoDB" id="10065080at2759"/>
<feature type="compositionally biased region" description="Polar residues" evidence="4">
    <location>
        <begin position="388"/>
        <end position="401"/>
    </location>
</feature>
<feature type="compositionally biased region" description="Polar residues" evidence="4">
    <location>
        <begin position="550"/>
        <end position="559"/>
    </location>
</feature>
<evidence type="ECO:0000256" key="4">
    <source>
        <dbReference type="SAM" id="MobiDB-lite"/>
    </source>
</evidence>
<evidence type="ECO:0000313" key="9">
    <source>
        <dbReference type="Proteomes" id="UP000070412"/>
    </source>
</evidence>
<dbReference type="Proteomes" id="UP000070412">
    <property type="component" value="Unassembled WGS sequence"/>
</dbReference>
<dbReference type="PANTHER" id="PTHR10816">
    <property type="entry name" value="MYELIN TRANSCRIPTION FACTOR 1-RELATED"/>
    <property type="match status" value="1"/>
</dbReference>
<feature type="region of interest" description="Disordered" evidence="4">
    <location>
        <begin position="1"/>
        <end position="37"/>
    </location>
</feature>
<keyword evidence="3" id="KW-0539">Nucleus</keyword>
<dbReference type="GO" id="GO:0003714">
    <property type="term" value="F:transcription corepressor activity"/>
    <property type="evidence" value="ECO:0007669"/>
    <property type="project" value="TreeGrafter"/>
</dbReference>
<sequence>MKMSSSTNGHRTSLTGNGTVASGPGPAGSTGSSSTVPSPVLAHSIAGSLLHTGLPAQRQNCYLCDSPRMPWALLHDFSEIVCRGCVNYEGADRIEIIIDSARQMKRATGLLGHHTTSVPFVIPQAAAHSVVNPSPDHHQIVSATLLRSSSAVQSQSQAFKVNGTLASPFSGTLPIDHRSSINQIQYDSSGSGRGSSPRTYGNNQLISTNLSNNLNVSRGTNSTSNKRSIHLIEDVNEDLQTHRTHMLLEENANAAAMMSTVARPPLTRGESLPAVMTLSGLALASDQSSRKISRADQLHHSHPLMGRVMSFDSTVSSKNLPGVSLTTKPFYSATSGTASSPPLNSTLSAANTAGSNPSTSLMPMKKLRSVESTSLNCQTSLATNSTTLVTTGGNVASGNGTHHQSQAQSQSQAHHQINNHHSPPATSSASALTTVQSSPLKCTLCQERLEDTHFVQCPSVPTHKFCFPCSRASIKQQQQQTNVGTANSGEVYCPSGEKCPLIGSSVPWAFMQGEITTILEEISNNLNVSVSLSNPQHSSLNVSASSSSSADHATTNGVASTVQVTNATSGSFKAKKDRSQE</sequence>
<feature type="region of interest" description="Disordered" evidence="4">
    <location>
        <begin position="332"/>
        <end position="362"/>
    </location>
</feature>
<dbReference type="EnsemblMetazoa" id="SSS_1451s_mrna">
    <property type="protein sequence ID" value="KAF7495922.1"/>
    <property type="gene ID" value="SSS_1451"/>
</dbReference>
<dbReference type="Gene3D" id="1.10.10.1580">
    <property type="entry name" value="Interferon regulatory factor 2-binding protein"/>
    <property type="match status" value="1"/>
</dbReference>
<dbReference type="FunFam" id="1.10.10.1580:FF:000001">
    <property type="entry name" value="interferon regulatory factor 2-binding protein 2"/>
    <property type="match status" value="1"/>
</dbReference>
<dbReference type="Pfam" id="PF11261">
    <property type="entry name" value="IRF-2BP1_2"/>
    <property type="match status" value="1"/>
</dbReference>
<dbReference type="AlphaFoldDB" id="A0A834RHL6"/>
<dbReference type="InterPro" id="IPR044882">
    <property type="entry name" value="I2BP1/2_C3HC4-RING_sf"/>
</dbReference>
<feature type="compositionally biased region" description="Polar residues" evidence="4">
    <location>
        <begin position="332"/>
        <end position="361"/>
    </location>
</feature>